<reference evidence="1 2" key="1">
    <citation type="submission" date="2018-08" db="EMBL/GenBank/DDBJ databases">
        <title>Vibrio isolated from the Eastern China Marginal Seas.</title>
        <authorList>
            <person name="Li Y."/>
        </authorList>
    </citation>
    <scope>NUCLEOTIDE SEQUENCE [LARGE SCALE GENOMIC DNA]</scope>
    <source>
        <strain evidence="1 2">BEI233</strain>
    </source>
</reference>
<name>A0A3A6Q4D4_9VIBR</name>
<dbReference type="InterPro" id="IPR006597">
    <property type="entry name" value="Sel1-like"/>
</dbReference>
<dbReference type="OrthoDB" id="6114904at2"/>
<accession>A0A3A6Q4D4</accession>
<gene>
    <name evidence="1" type="ORF">DZ860_23665</name>
</gene>
<dbReference type="InterPro" id="IPR050767">
    <property type="entry name" value="Sel1_AlgK"/>
</dbReference>
<proteinExistence type="predicted"/>
<sequence length="263" mass="29455">MTSDKMKEILAKLVDTSNIIVLWMYFMDLEKIYLQGVEAFQKQPPAFNDAFIFFEQAATQGHSKSQYNLGQMFYKGVGTKQDLDAAFYWHEQSAKNGIDAGMYETGYEYGNRGDATNALKWLTKSANSGNILAQSFLGHLYGGFVTSPFNVKQDFNKSAHFLEGAAKSGDAKSQFRYSALLLDGKGTPKNEAMALHYSKLAADNNYPDALYTTALMYFNGFGTEKNHDLALYYAEKAMKKGDSEASKLVKHIKSKKKKLFGLF</sequence>
<dbReference type="AlphaFoldDB" id="A0A3A6Q4D4"/>
<organism evidence="1 2">
    <name type="scientific">Vibrio sinensis</name>
    <dbReference type="NCBI Taxonomy" id="2302434"/>
    <lineage>
        <taxon>Bacteria</taxon>
        <taxon>Pseudomonadati</taxon>
        <taxon>Pseudomonadota</taxon>
        <taxon>Gammaproteobacteria</taxon>
        <taxon>Vibrionales</taxon>
        <taxon>Vibrionaceae</taxon>
        <taxon>Vibrio</taxon>
    </lineage>
</organism>
<protein>
    <submittedName>
        <fullName evidence="1">Sel1 repeat family protein</fullName>
    </submittedName>
</protein>
<evidence type="ECO:0000313" key="1">
    <source>
        <dbReference type="EMBL" id="RJX64600.1"/>
    </source>
</evidence>
<dbReference type="Gene3D" id="1.25.40.10">
    <property type="entry name" value="Tetratricopeptide repeat domain"/>
    <property type="match status" value="2"/>
</dbReference>
<evidence type="ECO:0000313" key="2">
    <source>
        <dbReference type="Proteomes" id="UP000273252"/>
    </source>
</evidence>
<dbReference type="SUPFAM" id="SSF81901">
    <property type="entry name" value="HCP-like"/>
    <property type="match status" value="2"/>
</dbReference>
<comment type="caution">
    <text evidence="1">The sequence shown here is derived from an EMBL/GenBank/DDBJ whole genome shotgun (WGS) entry which is preliminary data.</text>
</comment>
<dbReference type="EMBL" id="QVMU01000067">
    <property type="protein sequence ID" value="RJX64600.1"/>
    <property type="molecule type" value="Genomic_DNA"/>
</dbReference>
<dbReference type="InterPro" id="IPR011990">
    <property type="entry name" value="TPR-like_helical_dom_sf"/>
</dbReference>
<dbReference type="SMART" id="SM00671">
    <property type="entry name" value="SEL1"/>
    <property type="match status" value="5"/>
</dbReference>
<dbReference type="Proteomes" id="UP000273252">
    <property type="component" value="Unassembled WGS sequence"/>
</dbReference>
<dbReference type="PANTHER" id="PTHR11102:SF160">
    <property type="entry name" value="ERAD-ASSOCIATED E3 UBIQUITIN-PROTEIN LIGASE COMPONENT HRD3"/>
    <property type="match status" value="1"/>
</dbReference>
<dbReference type="PANTHER" id="PTHR11102">
    <property type="entry name" value="SEL-1-LIKE PROTEIN"/>
    <property type="match status" value="1"/>
</dbReference>
<keyword evidence="2" id="KW-1185">Reference proteome</keyword>
<dbReference type="Pfam" id="PF08238">
    <property type="entry name" value="Sel1"/>
    <property type="match status" value="6"/>
</dbReference>